<reference evidence="2" key="1">
    <citation type="journal article" date="2019" name="Int. J. Syst. Evol. Microbiol.">
        <title>The Global Catalogue of Microorganisms (GCM) 10K type strain sequencing project: providing services to taxonomists for standard genome sequencing and annotation.</title>
        <authorList>
            <consortium name="The Broad Institute Genomics Platform"/>
            <consortium name="The Broad Institute Genome Sequencing Center for Infectious Disease"/>
            <person name="Wu L."/>
            <person name="Ma J."/>
        </authorList>
    </citation>
    <scope>NUCLEOTIDE SEQUENCE [LARGE SCALE GENOMIC DNA]</scope>
    <source>
        <strain evidence="2">JCM 15933</strain>
    </source>
</reference>
<evidence type="ECO:0000313" key="2">
    <source>
        <dbReference type="Proteomes" id="UP001501470"/>
    </source>
</evidence>
<sequence length="310" mass="33067">MTSTDVYGLQPGDRITVSPGAAMSGHTYRTLAGGFALDVTSVRTDHRGDFEVSGIELTTRGAWRHGVPSRSVILPRGAYSIPVRVGDSVAASGISIAAAVTALHVRADGTAVADLLLPEGETRCGYNLVDLQHRARAAQEPVRRPCLRAHAAEARCQRCLDADEPATMPCDAERCSVTAVNVLLTRRGHTLGACGSHTEQVRHILQDGAAVTIVLRAGTRECYADGTQVATCRHCGHQIYPALAGARRPWRGNQWDETGRCGAAEDRTRIRTLHAPAETCAELDLAIAGAVCGPTADQHNELDCPARNLR</sequence>
<keyword evidence="2" id="KW-1185">Reference proteome</keyword>
<protein>
    <submittedName>
        <fullName evidence="1">Uncharacterized protein</fullName>
    </submittedName>
</protein>
<organism evidence="1 2">
    <name type="scientific">Dactylosporangium maewongense</name>
    <dbReference type="NCBI Taxonomy" id="634393"/>
    <lineage>
        <taxon>Bacteria</taxon>
        <taxon>Bacillati</taxon>
        <taxon>Actinomycetota</taxon>
        <taxon>Actinomycetes</taxon>
        <taxon>Micromonosporales</taxon>
        <taxon>Micromonosporaceae</taxon>
        <taxon>Dactylosporangium</taxon>
    </lineage>
</organism>
<evidence type="ECO:0000313" key="1">
    <source>
        <dbReference type="EMBL" id="GAA1575729.1"/>
    </source>
</evidence>
<dbReference type="Proteomes" id="UP001501470">
    <property type="component" value="Unassembled WGS sequence"/>
</dbReference>
<dbReference type="EMBL" id="BAAAQD010000056">
    <property type="protein sequence ID" value="GAA1575729.1"/>
    <property type="molecule type" value="Genomic_DNA"/>
</dbReference>
<dbReference type="RefSeq" id="WP_344515419.1">
    <property type="nucleotide sequence ID" value="NZ_BAAAQD010000056.1"/>
</dbReference>
<gene>
    <name evidence="1" type="ORF">GCM10009827_117000</name>
</gene>
<name>A0ABP4PE91_9ACTN</name>
<accession>A0ABP4PE91</accession>
<proteinExistence type="predicted"/>
<comment type="caution">
    <text evidence="1">The sequence shown here is derived from an EMBL/GenBank/DDBJ whole genome shotgun (WGS) entry which is preliminary data.</text>
</comment>